<gene>
    <name evidence="3" type="ORF">scyTo_0003449</name>
</gene>
<dbReference type="Proteomes" id="UP000288216">
    <property type="component" value="Unassembled WGS sequence"/>
</dbReference>
<dbReference type="Gene3D" id="2.40.290.10">
    <property type="match status" value="1"/>
</dbReference>
<evidence type="ECO:0000259" key="2">
    <source>
        <dbReference type="SMART" id="SM00559"/>
    </source>
</evidence>
<dbReference type="SUPFAM" id="SSF100939">
    <property type="entry name" value="SPOC domain-like"/>
    <property type="match status" value="1"/>
</dbReference>
<comment type="caution">
    <text evidence="3">The sequence shown here is derived from an EMBL/GenBank/DDBJ whole genome shotgun (WGS) entry which is preliminary data.</text>
</comment>
<sequence>MARYFVTVKLKKSKLMLYIFYELQILRHYYVGRQVLQVFAAKDDEHAAVALSALIHALEELDMVAIVRYVYDRRSNPQVGVAFPLIKDKYECLVYIQLPFMEDLRQFTFTSLKNNKKRTAS</sequence>
<dbReference type="EMBL" id="BFAA01000937">
    <property type="protein sequence ID" value="GCB74359.1"/>
    <property type="molecule type" value="Genomic_DNA"/>
</dbReference>
<dbReference type="InterPro" id="IPR006164">
    <property type="entry name" value="DNA_bd_Ku70/Ku80"/>
</dbReference>
<name>A0A401PML7_SCYTO</name>
<proteinExistence type="predicted"/>
<keyword evidence="1" id="KW-0238">DNA-binding</keyword>
<dbReference type="GO" id="GO:0042162">
    <property type="term" value="F:telomeric DNA binding"/>
    <property type="evidence" value="ECO:0007669"/>
    <property type="project" value="TreeGrafter"/>
</dbReference>
<dbReference type="STRING" id="75743.A0A401PML7"/>
<dbReference type="Pfam" id="PF02735">
    <property type="entry name" value="Ku"/>
    <property type="match status" value="1"/>
</dbReference>
<reference evidence="3 4" key="1">
    <citation type="journal article" date="2018" name="Nat. Ecol. Evol.">
        <title>Shark genomes provide insights into elasmobranch evolution and the origin of vertebrates.</title>
        <authorList>
            <person name="Hara Y"/>
            <person name="Yamaguchi K"/>
            <person name="Onimaru K"/>
            <person name="Kadota M"/>
            <person name="Koyanagi M"/>
            <person name="Keeley SD"/>
            <person name="Tatsumi K"/>
            <person name="Tanaka K"/>
            <person name="Motone F"/>
            <person name="Kageyama Y"/>
            <person name="Nozu R"/>
            <person name="Adachi N"/>
            <person name="Nishimura O"/>
            <person name="Nakagawa R"/>
            <person name="Tanegashima C"/>
            <person name="Kiyatake I"/>
            <person name="Matsumoto R"/>
            <person name="Murakumo K"/>
            <person name="Nishida K"/>
            <person name="Terakita A"/>
            <person name="Kuratani S"/>
            <person name="Sato K"/>
            <person name="Hyodo S Kuraku.S."/>
        </authorList>
    </citation>
    <scope>NUCLEOTIDE SEQUENCE [LARGE SCALE GENOMIC DNA]</scope>
</reference>
<evidence type="ECO:0000313" key="4">
    <source>
        <dbReference type="Proteomes" id="UP000288216"/>
    </source>
</evidence>
<evidence type="ECO:0000256" key="1">
    <source>
        <dbReference type="ARBA" id="ARBA00023125"/>
    </source>
</evidence>
<dbReference type="PANTHER" id="PTHR12604">
    <property type="entry name" value="KU AUTOANTIGEN DNA HELICASE"/>
    <property type="match status" value="1"/>
</dbReference>
<dbReference type="SMART" id="SM00559">
    <property type="entry name" value="Ku78"/>
    <property type="match status" value="1"/>
</dbReference>
<dbReference type="AlphaFoldDB" id="A0A401PML7"/>
<dbReference type="GO" id="GO:0006303">
    <property type="term" value="P:double-strand break repair via nonhomologous end joining"/>
    <property type="evidence" value="ECO:0007669"/>
    <property type="project" value="InterPro"/>
</dbReference>
<protein>
    <recommendedName>
        <fullName evidence="2">Ku domain-containing protein</fullName>
    </recommendedName>
</protein>
<feature type="domain" description="Ku" evidence="2">
    <location>
        <begin position="3"/>
        <end position="115"/>
    </location>
</feature>
<dbReference type="GO" id="GO:0043564">
    <property type="term" value="C:Ku70:Ku80 complex"/>
    <property type="evidence" value="ECO:0007669"/>
    <property type="project" value="TreeGrafter"/>
</dbReference>
<dbReference type="GO" id="GO:0000723">
    <property type="term" value="P:telomere maintenance"/>
    <property type="evidence" value="ECO:0007669"/>
    <property type="project" value="TreeGrafter"/>
</dbReference>
<dbReference type="OrthoDB" id="30826at2759"/>
<dbReference type="PANTHER" id="PTHR12604:SF4">
    <property type="entry name" value="X-RAY REPAIR CROSS-COMPLEMENTING PROTEIN 5"/>
    <property type="match status" value="1"/>
</dbReference>
<organism evidence="3 4">
    <name type="scientific">Scyliorhinus torazame</name>
    <name type="common">Cloudy catshark</name>
    <name type="synonym">Catulus torazame</name>
    <dbReference type="NCBI Taxonomy" id="75743"/>
    <lineage>
        <taxon>Eukaryota</taxon>
        <taxon>Metazoa</taxon>
        <taxon>Chordata</taxon>
        <taxon>Craniata</taxon>
        <taxon>Vertebrata</taxon>
        <taxon>Chondrichthyes</taxon>
        <taxon>Elasmobranchii</taxon>
        <taxon>Galeomorphii</taxon>
        <taxon>Galeoidea</taxon>
        <taxon>Carcharhiniformes</taxon>
        <taxon>Scyliorhinidae</taxon>
        <taxon>Scyliorhinus</taxon>
    </lineage>
</organism>
<dbReference type="GO" id="GO:0003690">
    <property type="term" value="F:double-stranded DNA binding"/>
    <property type="evidence" value="ECO:0007669"/>
    <property type="project" value="TreeGrafter"/>
</dbReference>
<dbReference type="InterPro" id="IPR016194">
    <property type="entry name" value="SPOC-like_C_dom_sf"/>
</dbReference>
<feature type="non-terminal residue" evidence="3">
    <location>
        <position position="121"/>
    </location>
</feature>
<accession>A0A401PML7</accession>
<evidence type="ECO:0000313" key="3">
    <source>
        <dbReference type="EMBL" id="GCB74359.1"/>
    </source>
</evidence>
<keyword evidence="4" id="KW-1185">Reference proteome</keyword>